<accession>X0V3P0</accession>
<feature type="region of interest" description="Disordered" evidence="1">
    <location>
        <begin position="1"/>
        <end position="29"/>
    </location>
</feature>
<dbReference type="EMBL" id="BARS01023060">
    <property type="protein sequence ID" value="GAG07133.1"/>
    <property type="molecule type" value="Genomic_DNA"/>
</dbReference>
<gene>
    <name evidence="2" type="ORF">S01H1_36765</name>
</gene>
<comment type="caution">
    <text evidence="2">The sequence shown here is derived from an EMBL/GenBank/DDBJ whole genome shotgun (WGS) entry which is preliminary data.</text>
</comment>
<evidence type="ECO:0000313" key="2">
    <source>
        <dbReference type="EMBL" id="GAG07133.1"/>
    </source>
</evidence>
<protein>
    <submittedName>
        <fullName evidence="2">Uncharacterized protein</fullName>
    </submittedName>
</protein>
<feature type="non-terminal residue" evidence="2">
    <location>
        <position position="60"/>
    </location>
</feature>
<reference evidence="2" key="1">
    <citation type="journal article" date="2014" name="Front. Microbiol.">
        <title>High frequency of phylogenetically diverse reductive dehalogenase-homologous genes in deep subseafloor sedimentary metagenomes.</title>
        <authorList>
            <person name="Kawai M."/>
            <person name="Futagami T."/>
            <person name="Toyoda A."/>
            <person name="Takaki Y."/>
            <person name="Nishi S."/>
            <person name="Hori S."/>
            <person name="Arai W."/>
            <person name="Tsubouchi T."/>
            <person name="Morono Y."/>
            <person name="Uchiyama I."/>
            <person name="Ito T."/>
            <person name="Fujiyama A."/>
            <person name="Inagaki F."/>
            <person name="Takami H."/>
        </authorList>
    </citation>
    <scope>NUCLEOTIDE SEQUENCE</scope>
    <source>
        <strain evidence="2">Expedition CK06-06</strain>
    </source>
</reference>
<proteinExistence type="predicted"/>
<feature type="compositionally biased region" description="Polar residues" evidence="1">
    <location>
        <begin position="12"/>
        <end position="29"/>
    </location>
</feature>
<evidence type="ECO:0000256" key="1">
    <source>
        <dbReference type="SAM" id="MobiDB-lite"/>
    </source>
</evidence>
<dbReference type="AlphaFoldDB" id="X0V3P0"/>
<name>X0V3P0_9ZZZZ</name>
<organism evidence="2">
    <name type="scientific">marine sediment metagenome</name>
    <dbReference type="NCBI Taxonomy" id="412755"/>
    <lineage>
        <taxon>unclassified sequences</taxon>
        <taxon>metagenomes</taxon>
        <taxon>ecological metagenomes</taxon>
    </lineage>
</organism>
<sequence length="60" mass="6594">MDNIYYPRKRGSNPSRRSYPVPTNVSSDVTNKPAWLVSSNAAQGIGIRAKLNTVVSTRTT</sequence>